<accession>A0A383BVP0</accession>
<dbReference type="EMBL" id="UINC01203601">
    <property type="protein sequence ID" value="SVE23939.1"/>
    <property type="molecule type" value="Genomic_DNA"/>
</dbReference>
<evidence type="ECO:0000313" key="1">
    <source>
        <dbReference type="EMBL" id="SVE23939.1"/>
    </source>
</evidence>
<name>A0A383BVP0_9ZZZZ</name>
<gene>
    <name evidence="1" type="ORF">METZ01_LOCUS476793</name>
</gene>
<feature type="non-terminal residue" evidence="1">
    <location>
        <position position="1"/>
    </location>
</feature>
<organism evidence="1">
    <name type="scientific">marine metagenome</name>
    <dbReference type="NCBI Taxonomy" id="408172"/>
    <lineage>
        <taxon>unclassified sequences</taxon>
        <taxon>metagenomes</taxon>
        <taxon>ecological metagenomes</taxon>
    </lineage>
</organism>
<dbReference type="AlphaFoldDB" id="A0A383BVP0"/>
<protein>
    <submittedName>
        <fullName evidence="1">Uncharacterized protein</fullName>
    </submittedName>
</protein>
<sequence>IPAPKPISTILNTSFSLSSSNLRGRSLPWI</sequence>
<proteinExistence type="predicted"/>
<reference evidence="1" key="1">
    <citation type="submission" date="2018-05" db="EMBL/GenBank/DDBJ databases">
        <authorList>
            <person name="Lanie J.A."/>
            <person name="Ng W.-L."/>
            <person name="Kazmierczak K.M."/>
            <person name="Andrzejewski T.M."/>
            <person name="Davidsen T.M."/>
            <person name="Wayne K.J."/>
            <person name="Tettelin H."/>
            <person name="Glass J.I."/>
            <person name="Rusch D."/>
            <person name="Podicherti R."/>
            <person name="Tsui H.-C.T."/>
            <person name="Winkler M.E."/>
        </authorList>
    </citation>
    <scope>NUCLEOTIDE SEQUENCE</scope>
</reference>